<dbReference type="PANTHER" id="PTHR11908:SF132">
    <property type="entry name" value="ALDEHYDE OXIDASE 1-RELATED"/>
    <property type="match status" value="1"/>
</dbReference>
<keyword evidence="1" id="KW-0500">Molybdenum</keyword>
<evidence type="ECO:0000256" key="2">
    <source>
        <dbReference type="ARBA" id="ARBA00023002"/>
    </source>
</evidence>
<dbReference type="SMART" id="SM01008">
    <property type="entry name" value="Ald_Xan_dh_C"/>
    <property type="match status" value="1"/>
</dbReference>
<dbReference type="InterPro" id="IPR008274">
    <property type="entry name" value="AldOxase/xan_DH_MoCoBD1"/>
</dbReference>
<dbReference type="GO" id="GO:0016491">
    <property type="term" value="F:oxidoreductase activity"/>
    <property type="evidence" value="ECO:0007669"/>
    <property type="project" value="UniProtKB-KW"/>
</dbReference>
<protein>
    <submittedName>
        <fullName evidence="4">Carbon-monoxide dehydrogenase large subunit</fullName>
    </submittedName>
</protein>
<dbReference type="EMBL" id="RJKX01000016">
    <property type="protein sequence ID" value="ROP83828.1"/>
    <property type="molecule type" value="Genomic_DNA"/>
</dbReference>
<dbReference type="Gene3D" id="3.30.365.10">
    <property type="entry name" value="Aldehyde oxidase/xanthine dehydrogenase, molybdopterin binding domain"/>
    <property type="match status" value="4"/>
</dbReference>
<dbReference type="Pfam" id="PF20256">
    <property type="entry name" value="MoCoBD_2"/>
    <property type="match status" value="1"/>
</dbReference>
<dbReference type="RefSeq" id="WP_123693693.1">
    <property type="nucleotide sequence ID" value="NZ_AP019700.1"/>
</dbReference>
<dbReference type="InterPro" id="IPR037165">
    <property type="entry name" value="AldOxase/xan_DH_Mopterin-bd_sf"/>
</dbReference>
<evidence type="ECO:0000259" key="3">
    <source>
        <dbReference type="SMART" id="SM01008"/>
    </source>
</evidence>
<organism evidence="4 5">
    <name type="scientific">Stella humosa</name>
    <dbReference type="NCBI Taxonomy" id="94"/>
    <lineage>
        <taxon>Bacteria</taxon>
        <taxon>Pseudomonadati</taxon>
        <taxon>Pseudomonadota</taxon>
        <taxon>Alphaproteobacteria</taxon>
        <taxon>Rhodospirillales</taxon>
        <taxon>Stellaceae</taxon>
        <taxon>Stella</taxon>
    </lineage>
</organism>
<evidence type="ECO:0000256" key="1">
    <source>
        <dbReference type="ARBA" id="ARBA00022505"/>
    </source>
</evidence>
<evidence type="ECO:0000313" key="4">
    <source>
        <dbReference type="EMBL" id="ROP83828.1"/>
    </source>
</evidence>
<dbReference type="SUPFAM" id="SSF54665">
    <property type="entry name" value="CO dehydrogenase molybdoprotein N-domain-like"/>
    <property type="match status" value="1"/>
</dbReference>
<dbReference type="InterPro" id="IPR046867">
    <property type="entry name" value="AldOxase/xan_DH_MoCoBD2"/>
</dbReference>
<accession>A0A3N1KZS2</accession>
<name>A0A3N1KZS2_9PROT</name>
<dbReference type="InterPro" id="IPR016208">
    <property type="entry name" value="Ald_Oxase/xanthine_DH-like"/>
</dbReference>
<keyword evidence="2" id="KW-0560">Oxidoreductase</keyword>
<evidence type="ECO:0000313" key="5">
    <source>
        <dbReference type="Proteomes" id="UP000278222"/>
    </source>
</evidence>
<gene>
    <name evidence="4" type="ORF">EDC65_4477</name>
</gene>
<dbReference type="Pfam" id="PF01315">
    <property type="entry name" value="Ald_Xan_dh_C"/>
    <property type="match status" value="1"/>
</dbReference>
<keyword evidence="5" id="KW-1185">Reference proteome</keyword>
<dbReference type="InterPro" id="IPR000674">
    <property type="entry name" value="Ald_Oxase/Xan_DH_a/b"/>
</dbReference>
<dbReference type="InterPro" id="IPR036856">
    <property type="entry name" value="Ald_Oxase/Xan_DH_a/b_sf"/>
</dbReference>
<dbReference type="OrthoDB" id="7374166at2"/>
<dbReference type="PANTHER" id="PTHR11908">
    <property type="entry name" value="XANTHINE DEHYDROGENASE"/>
    <property type="match status" value="1"/>
</dbReference>
<dbReference type="Proteomes" id="UP000278222">
    <property type="component" value="Unassembled WGS sequence"/>
</dbReference>
<reference evidence="4 5" key="1">
    <citation type="submission" date="2018-11" db="EMBL/GenBank/DDBJ databases">
        <title>Genomic Encyclopedia of Type Strains, Phase IV (KMG-IV): sequencing the most valuable type-strain genomes for metagenomic binning, comparative biology and taxonomic classification.</title>
        <authorList>
            <person name="Goeker M."/>
        </authorList>
    </citation>
    <scope>NUCLEOTIDE SEQUENCE [LARGE SCALE GENOMIC DNA]</scope>
    <source>
        <strain evidence="4 5">DSM 5900</strain>
    </source>
</reference>
<feature type="domain" description="Aldehyde oxidase/xanthine dehydrogenase a/b hammerhead" evidence="3">
    <location>
        <begin position="20"/>
        <end position="144"/>
    </location>
</feature>
<dbReference type="Pfam" id="PF02738">
    <property type="entry name" value="MoCoBD_1"/>
    <property type="match status" value="1"/>
</dbReference>
<dbReference type="Gene3D" id="3.90.1170.50">
    <property type="entry name" value="Aldehyde oxidase/xanthine dehydrogenase, a/b hammerhead"/>
    <property type="match status" value="1"/>
</dbReference>
<dbReference type="GO" id="GO:0005506">
    <property type="term" value="F:iron ion binding"/>
    <property type="evidence" value="ECO:0007669"/>
    <property type="project" value="InterPro"/>
</dbReference>
<dbReference type="AlphaFoldDB" id="A0A3N1KZS2"/>
<sequence length="774" mass="82818">MGQNAFGQPVRRKEDQSLLTGRGRFIDDYSPEGLAHAWMVRSPHAHARIRSIDIAEAAAADGVVAVLTGADLLADGIGGIPCTYQPPWPAGTAPARPNLLPAWPALAHDTVRYVGDGVAMVVAETIEAARSAAELIQIEWDELPAVVDPEAARADDAPRVHADMPDNACFDWETGDGPATDRAFAAAARIVTLDVVNNRVVVASMETRGATGEWVDGRYRLATASQMPHQLKEQLAKHVLHVPEDDIHVVVRDVGGSFGIKNSLYPEQILVMWAARRLERPVKWIGDRADAFLTDAHARDNRTRGELAVDADGRFLALRVTTTANIGAYIANKGLLSPTVNAPALVGAYATPAIHLRVTGVFTNTVPTDVYRGAGRPEAVYLVERLVDVAAAELGIDRVALRRRNVIRPAQIPYKTPIWLTYDAGDFEANLDTALPAVDWDGFEARRAAAKAAGRLRGIGMSFYVERCAGASHEDATLEVAPDGRVTVLVGTMANGQGHVTAYAQIVAEMLGLPIEHIDVIQGDTDRVKHGQGTGGSRSLVMGGSAVHGATRTVIDKARAIASHLLETAEVDIEFQEGTFSIVGTDRRVSFRDVAAAAHDPARLPPGTTPGLDADNRFKVPGYTYPNGCHVAEVEIDPETGRPQVVGYTIVHDFGRVLNPLMLGGQVHGGVAQGLGQALFEHTVYDADSGQLLSGSFMDYCIPRADDVPNFAFHMREDPAPANPLGVKGAGEAGCAGAPPAIVNAVVDALKPLGIRHVDMPLTPERLWRTIHAR</sequence>
<dbReference type="SUPFAM" id="SSF56003">
    <property type="entry name" value="Molybdenum cofactor-binding domain"/>
    <property type="match status" value="1"/>
</dbReference>
<comment type="caution">
    <text evidence="4">The sequence shown here is derived from an EMBL/GenBank/DDBJ whole genome shotgun (WGS) entry which is preliminary data.</text>
</comment>
<proteinExistence type="predicted"/>